<gene>
    <name evidence="1" type="ORF">LCGC14_1101630</name>
</gene>
<accession>A0A0F9PSJ4</accession>
<dbReference type="EMBL" id="LAZR01004968">
    <property type="protein sequence ID" value="KKN04031.1"/>
    <property type="molecule type" value="Genomic_DNA"/>
</dbReference>
<protein>
    <submittedName>
        <fullName evidence="1">Uncharacterized protein</fullName>
    </submittedName>
</protein>
<sequence>MNKASELSHRIVQTMKRSGMSVDVVHDTITEDSVVEHVTDLDVEVGNSTYNVRLTVIRFSTG</sequence>
<evidence type="ECO:0000313" key="1">
    <source>
        <dbReference type="EMBL" id="KKN04031.1"/>
    </source>
</evidence>
<comment type="caution">
    <text evidence="1">The sequence shown here is derived from an EMBL/GenBank/DDBJ whole genome shotgun (WGS) entry which is preliminary data.</text>
</comment>
<organism evidence="1">
    <name type="scientific">marine sediment metagenome</name>
    <dbReference type="NCBI Taxonomy" id="412755"/>
    <lineage>
        <taxon>unclassified sequences</taxon>
        <taxon>metagenomes</taxon>
        <taxon>ecological metagenomes</taxon>
    </lineage>
</organism>
<dbReference type="AlphaFoldDB" id="A0A0F9PSJ4"/>
<reference evidence="1" key="1">
    <citation type="journal article" date="2015" name="Nature">
        <title>Complex archaea that bridge the gap between prokaryotes and eukaryotes.</title>
        <authorList>
            <person name="Spang A."/>
            <person name="Saw J.H."/>
            <person name="Jorgensen S.L."/>
            <person name="Zaremba-Niedzwiedzka K."/>
            <person name="Martijn J."/>
            <person name="Lind A.E."/>
            <person name="van Eijk R."/>
            <person name="Schleper C."/>
            <person name="Guy L."/>
            <person name="Ettema T.J."/>
        </authorList>
    </citation>
    <scope>NUCLEOTIDE SEQUENCE</scope>
</reference>
<name>A0A0F9PSJ4_9ZZZZ</name>
<proteinExistence type="predicted"/>